<evidence type="ECO:0000256" key="1">
    <source>
        <dbReference type="SAM" id="Coils"/>
    </source>
</evidence>
<organism evidence="3">
    <name type="scientific">viral metagenome</name>
    <dbReference type="NCBI Taxonomy" id="1070528"/>
    <lineage>
        <taxon>unclassified sequences</taxon>
        <taxon>metagenomes</taxon>
        <taxon>organismal metagenomes</taxon>
    </lineage>
</organism>
<keyword evidence="1" id="KW-0175">Coiled coil</keyword>
<feature type="region of interest" description="Disordered" evidence="2">
    <location>
        <begin position="1161"/>
        <end position="1296"/>
    </location>
</feature>
<feature type="region of interest" description="Disordered" evidence="2">
    <location>
        <begin position="188"/>
        <end position="234"/>
    </location>
</feature>
<reference evidence="3" key="1">
    <citation type="journal article" date="2020" name="Nature">
        <title>Giant virus diversity and host interactions through global metagenomics.</title>
        <authorList>
            <person name="Schulz F."/>
            <person name="Roux S."/>
            <person name="Paez-Espino D."/>
            <person name="Jungbluth S."/>
            <person name="Walsh D.A."/>
            <person name="Denef V.J."/>
            <person name="McMahon K.D."/>
            <person name="Konstantinidis K.T."/>
            <person name="Eloe-Fadrosh E.A."/>
            <person name="Kyrpides N.C."/>
            <person name="Woyke T."/>
        </authorList>
    </citation>
    <scope>NUCLEOTIDE SEQUENCE</scope>
    <source>
        <strain evidence="3">GVMAG-S-1102244-55</strain>
    </source>
</reference>
<feature type="compositionally biased region" description="Low complexity" evidence="2">
    <location>
        <begin position="188"/>
        <end position="200"/>
    </location>
</feature>
<feature type="compositionally biased region" description="Acidic residues" evidence="2">
    <location>
        <begin position="68"/>
        <end position="77"/>
    </location>
</feature>
<feature type="region of interest" description="Disordered" evidence="2">
    <location>
        <begin position="39"/>
        <end position="92"/>
    </location>
</feature>
<accession>A0A6C0KF11</accession>
<feature type="compositionally biased region" description="Basic residues" evidence="2">
    <location>
        <begin position="1231"/>
        <end position="1272"/>
    </location>
</feature>
<feature type="compositionally biased region" description="Basic and acidic residues" evidence="2">
    <location>
        <begin position="1161"/>
        <end position="1192"/>
    </location>
</feature>
<proteinExistence type="predicted"/>
<evidence type="ECO:0000256" key="2">
    <source>
        <dbReference type="SAM" id="MobiDB-lite"/>
    </source>
</evidence>
<dbReference type="EMBL" id="MN740847">
    <property type="protein sequence ID" value="QHU14834.1"/>
    <property type="molecule type" value="Genomic_DNA"/>
</dbReference>
<feature type="compositionally biased region" description="Low complexity" evidence="2">
    <location>
        <begin position="207"/>
        <end position="225"/>
    </location>
</feature>
<sequence length="1312" mass="148345">MEYGGSKPKKIDWMKQYFKSEQPPVGIVKQAKASGWLQKAAEDKDDSDIEWKDFKAGKPGLDSLWDSLPDDDEEEYVPESPKYNPHGPGDLGGAAPMQQGMMMQGPQLPTPEDFSYSIENARGKLQHGYTTKQKRDFINDLNTRVDTEDAVALGGRVSHDSLNTTYSTLYGLWQAKQQQQQQEQGFFGMQPPLQGQQPGMPIHPMMQQSASSSNQGASKQGSSKDGSSKEDVPVIPINLPGINEPFNPPPTSTAVMEAGASNDEKTRRVFAELRVGMKAMSNQQSSAEILNSRRKLMADITSYGTPQRYFEAANSVFLCLTGRTKPADGQVTALQIEGPQGPMDLIGPNGPTQAGFTTYVVSQGENFTTPPIENYGCYPMLANDLLGPVEQRPGSINAIELVGDAKKRYIIQLPMSHEGGGNTPNNPMRETRLNVCFFMNPTELQNLMDEGLFHHLEYYSDNFMPSFNYRYQQLRAQANGFKQQVLAMMKAITETFTSVPSFTADAQVKAGNPDAMYLYMGFKFYVTKIMELTNELTELNNKMAENSENEQVFNSLKPSQEALYKKLVDLIYEMDVWNFIIQTVPDGKLATDVGYWNFSAFGISRAPRLGAGDEILASYKNRTKPWSCYPRCLYQTFHQLQQVEEILEYTKQDLDQAVDAAVSQFNRSNPSALDLIRFGNTQSVLRYAFANRVEIKKLDPDAKLKMLDETQAIKGKTVREAMEAQNASNSNLKTFIARAAGMNPQTFLQLTGQEKSAIRAQRYIAELQNQRRNTIPAFNVNDIVELPQVEQQKQLESTVNKKQFHSTMSVAAQASNPRIVIVNINLEGEHIMYTYRRIDSQNRVISDGQGDKQIQELILLGSKKNVAIANTNLVKRAVQVSSSSQSTAGLTVQDAARILGRQHFRQSDLSVDYEVAFYNSKLQELSQKELFDSNGPTEFARRADGVTLMMSEQLREQQRQMQEIKNLIKNHAQVAALTKQQAKEYWSDPSWQQEYYYQKYQLYRKKFNALQKSWNILASLDAIERAPNGDRPPLDTWAQVTVGQIKGQVSDHGPLSIPIRVINTGWCLRAFDFASRGLPASLANMAQQLRTRVFGSTQTLAETWNNGRILSFGEWATRDEELSNREQTQAARGGKLLTDYDQSWYDEYVMRKEEEKQRVMEEQRRQELEQRQQRLQESRDQQEQLRGQKRDGAAVGDDFLPDGRRKNDDGDGNSDDENKDDDEMDVGHGGGNRKKKTRKRKKKTKRRRKKMKGGKKTKNKRKKKNKSKTRRKTGGEDGPQVTVHPNEGKVKSNKKIVTEADDEKMLRILKLV</sequence>
<feature type="coiled-coil region" evidence="1">
    <location>
        <begin position="522"/>
        <end position="549"/>
    </location>
</feature>
<name>A0A6C0KF11_9ZZZZ</name>
<evidence type="ECO:0000313" key="3">
    <source>
        <dbReference type="EMBL" id="QHU14834.1"/>
    </source>
</evidence>
<protein>
    <submittedName>
        <fullName evidence="3">Uncharacterized protein</fullName>
    </submittedName>
</protein>
<feature type="compositionally biased region" description="Acidic residues" evidence="2">
    <location>
        <begin position="1210"/>
        <end position="1224"/>
    </location>
</feature>